<proteinExistence type="inferred from homology"/>
<dbReference type="RefSeq" id="WP_187426657.1">
    <property type="nucleotide sequence ID" value="NZ_VNIB01000004.1"/>
</dbReference>
<dbReference type="Proteomes" id="UP000324159">
    <property type="component" value="Unassembled WGS sequence"/>
</dbReference>
<comment type="similarity">
    <text evidence="1 2">Belongs to the small heat shock protein (HSP20) family.</text>
</comment>
<accession>A0A5D3WNJ3</accession>
<dbReference type="SUPFAM" id="SSF49764">
    <property type="entry name" value="HSP20-like chaperones"/>
    <property type="match status" value="1"/>
</dbReference>
<keyword evidence="5" id="KW-1185">Reference proteome</keyword>
<dbReference type="EMBL" id="VNIB01000004">
    <property type="protein sequence ID" value="TYO98929.1"/>
    <property type="molecule type" value="Genomic_DNA"/>
</dbReference>
<organism evidence="4 5">
    <name type="scientific">Geothermobacter ehrlichii</name>
    <dbReference type="NCBI Taxonomy" id="213224"/>
    <lineage>
        <taxon>Bacteria</taxon>
        <taxon>Pseudomonadati</taxon>
        <taxon>Thermodesulfobacteriota</taxon>
        <taxon>Desulfuromonadia</taxon>
        <taxon>Desulfuromonadales</taxon>
        <taxon>Geothermobacteraceae</taxon>
        <taxon>Geothermobacter</taxon>
    </lineage>
</organism>
<dbReference type="Pfam" id="PF00011">
    <property type="entry name" value="HSP20"/>
    <property type="match status" value="1"/>
</dbReference>
<dbReference type="Gene3D" id="2.60.40.790">
    <property type="match status" value="1"/>
</dbReference>
<keyword evidence="4" id="KW-0346">Stress response</keyword>
<name>A0A5D3WNJ3_9BACT</name>
<feature type="domain" description="SHSP" evidence="3">
    <location>
        <begin position="34"/>
        <end position="144"/>
    </location>
</feature>
<gene>
    <name evidence="4" type="ORF">EDC39_10453</name>
</gene>
<evidence type="ECO:0000256" key="2">
    <source>
        <dbReference type="RuleBase" id="RU003616"/>
    </source>
</evidence>
<dbReference type="InterPro" id="IPR008978">
    <property type="entry name" value="HSP20-like_chaperone"/>
</dbReference>
<dbReference type="PROSITE" id="PS01031">
    <property type="entry name" value="SHSP"/>
    <property type="match status" value="1"/>
</dbReference>
<comment type="caution">
    <text evidence="4">The sequence shown here is derived from an EMBL/GenBank/DDBJ whole genome shotgun (WGS) entry which is preliminary data.</text>
</comment>
<evidence type="ECO:0000256" key="1">
    <source>
        <dbReference type="PROSITE-ProRule" id="PRU00285"/>
    </source>
</evidence>
<dbReference type="PANTHER" id="PTHR11527">
    <property type="entry name" value="HEAT-SHOCK PROTEIN 20 FAMILY MEMBER"/>
    <property type="match status" value="1"/>
</dbReference>
<evidence type="ECO:0000313" key="5">
    <source>
        <dbReference type="Proteomes" id="UP000324159"/>
    </source>
</evidence>
<dbReference type="InterPro" id="IPR031107">
    <property type="entry name" value="Small_HSP"/>
</dbReference>
<evidence type="ECO:0000259" key="3">
    <source>
        <dbReference type="PROSITE" id="PS01031"/>
    </source>
</evidence>
<dbReference type="AlphaFoldDB" id="A0A5D3WNJ3"/>
<dbReference type="CDD" id="cd06464">
    <property type="entry name" value="ACD_sHsps-like"/>
    <property type="match status" value="1"/>
</dbReference>
<evidence type="ECO:0000313" key="4">
    <source>
        <dbReference type="EMBL" id="TYO98929.1"/>
    </source>
</evidence>
<sequence length="144" mass="16345">MPMVKWNPLPELEDIRRRMDRLLDASREQLEDEPAEERVWQPVADICENERQIVINLELPGVTQDAIDVRIEGHNLVVSGERPFVQTEGYQRIEGNYGPFERSFILPSGIDESGISARCELGVLRVVLPKQPPGEAKQITVEAD</sequence>
<protein>
    <submittedName>
        <fullName evidence="4">Heat shock protein Hsp20</fullName>
    </submittedName>
</protein>
<reference evidence="4 5" key="1">
    <citation type="submission" date="2019-07" db="EMBL/GenBank/DDBJ databases">
        <title>Genomic Encyclopedia of Type Strains, Phase IV (KMG-IV): sequencing the most valuable type-strain genomes for metagenomic binning, comparative biology and taxonomic classification.</title>
        <authorList>
            <person name="Goeker M."/>
        </authorList>
    </citation>
    <scope>NUCLEOTIDE SEQUENCE [LARGE SCALE GENOMIC DNA]</scope>
    <source>
        <strain evidence="4 5">SS015</strain>
    </source>
</reference>
<dbReference type="InterPro" id="IPR002068">
    <property type="entry name" value="A-crystallin/Hsp20_dom"/>
</dbReference>